<protein>
    <submittedName>
        <fullName evidence="14">TonB-dependent receptor domain-containing protein</fullName>
    </submittedName>
</protein>
<comment type="similarity">
    <text evidence="2 9 10">Belongs to the TonB-dependent receptor family.</text>
</comment>
<sequence>MKDFHRVCLTATGLGLCLATSALAPALAQDGGQEQLAAVEEFNLDPVSITATRNPVAAFDYPGMVSVVDREEIERRQPSSMDDVLGYLPGVQFTGGPRRTGEMPSIRGFSGADLVILLDGARQNFLSGHSGRLFVDPSLLREAEVLRGSSSSLYGSGATGGVIELRTIGPDDILDPGDTIGLRTGLGGQSVNREWHATTTAAARPDENVGLLASVTRRASGQIELGDGNTLTNTNDDIVSGLLKTDVTLGDHHNLEASAMFFNNDAREPINGQGPGGQDKVEKDIRNRTFRLSYSYDNPDAPLLNPQVTAYYAENSVEDLRLDDLGAGPEGERLFRRIETLGFRGENHSHFQFSESTDVTFTYGVEAHRDTQTGRANGGSRDAVPDAESDYAGAFLQGEFSFREPLGVLPGKFLVIPGLRYDYYKSSSEGAEDNEDTALSPRIGASYLPTDWSLLFASYGEAFRAPTFGELYPSGVHFQIPGFGVNNFVPNPDLKPQKTRTVEVGAGLDFEGIFEERDRFQIKGSRYWTKGQDFIDVEVIQPGPPACFPPNCNGTTQNVNVADAKLSGNEIEASYDHPRFRLAANYADIDGENEDTGEKLGVLFPRRVNLDGTLKLPEFDSFMGWRILAADDFDKVNTEAEERDGYVVHDVYAGWAPQEGPLEGLRIDVGIDNIFDKTYAQTYTDAAEPGRNFKGMVSYTLTW</sequence>
<evidence type="ECO:0000259" key="13">
    <source>
        <dbReference type="Pfam" id="PF07715"/>
    </source>
</evidence>
<dbReference type="SUPFAM" id="SSF56935">
    <property type="entry name" value="Porins"/>
    <property type="match status" value="1"/>
</dbReference>
<comment type="subcellular location">
    <subcellularLocation>
        <location evidence="1 9">Cell outer membrane</location>
        <topology evidence="1 9">Multi-pass membrane protein</topology>
    </subcellularLocation>
</comment>
<keyword evidence="11" id="KW-0732">Signal</keyword>
<dbReference type="InterPro" id="IPR039426">
    <property type="entry name" value="TonB-dep_rcpt-like"/>
</dbReference>
<keyword evidence="5 9" id="KW-0812">Transmembrane</keyword>
<evidence type="ECO:0000256" key="4">
    <source>
        <dbReference type="ARBA" id="ARBA00022452"/>
    </source>
</evidence>
<keyword evidence="7 9" id="KW-0472">Membrane</keyword>
<evidence type="ECO:0000256" key="8">
    <source>
        <dbReference type="ARBA" id="ARBA00023237"/>
    </source>
</evidence>
<evidence type="ECO:0000259" key="12">
    <source>
        <dbReference type="Pfam" id="PF00593"/>
    </source>
</evidence>
<evidence type="ECO:0000256" key="5">
    <source>
        <dbReference type="ARBA" id="ARBA00022692"/>
    </source>
</evidence>
<evidence type="ECO:0000256" key="7">
    <source>
        <dbReference type="ARBA" id="ARBA00023136"/>
    </source>
</evidence>
<evidence type="ECO:0000256" key="1">
    <source>
        <dbReference type="ARBA" id="ARBA00004571"/>
    </source>
</evidence>
<dbReference type="RefSeq" id="WP_382422225.1">
    <property type="nucleotide sequence ID" value="NZ_JBHSCW010000004.1"/>
</dbReference>
<dbReference type="InterPro" id="IPR012910">
    <property type="entry name" value="Plug_dom"/>
</dbReference>
<gene>
    <name evidence="14" type="ORF">ACFOW6_10035</name>
</gene>
<evidence type="ECO:0000313" key="15">
    <source>
        <dbReference type="Proteomes" id="UP001595799"/>
    </source>
</evidence>
<reference evidence="15" key="1">
    <citation type="journal article" date="2019" name="Int. J. Syst. Evol. Microbiol.">
        <title>The Global Catalogue of Microorganisms (GCM) 10K type strain sequencing project: providing services to taxonomists for standard genome sequencing and annotation.</title>
        <authorList>
            <consortium name="The Broad Institute Genomics Platform"/>
            <consortium name="The Broad Institute Genome Sequencing Center for Infectious Disease"/>
            <person name="Wu L."/>
            <person name="Ma J."/>
        </authorList>
    </citation>
    <scope>NUCLEOTIDE SEQUENCE [LARGE SCALE GENOMIC DNA]</scope>
    <source>
        <strain evidence="15">CECT 8472</strain>
    </source>
</reference>
<feature type="domain" description="TonB-dependent receptor plug" evidence="13">
    <location>
        <begin position="59"/>
        <end position="162"/>
    </location>
</feature>
<dbReference type="PANTHER" id="PTHR30069:SF41">
    <property type="entry name" value="HEME_HEMOPEXIN UTILIZATION PROTEIN C"/>
    <property type="match status" value="1"/>
</dbReference>
<feature type="chain" id="PRO_5046673948" evidence="11">
    <location>
        <begin position="25"/>
        <end position="703"/>
    </location>
</feature>
<dbReference type="InterPro" id="IPR037066">
    <property type="entry name" value="Plug_dom_sf"/>
</dbReference>
<evidence type="ECO:0000256" key="2">
    <source>
        <dbReference type="ARBA" id="ARBA00009810"/>
    </source>
</evidence>
<dbReference type="InterPro" id="IPR036942">
    <property type="entry name" value="Beta-barrel_TonB_sf"/>
</dbReference>
<feature type="signal peptide" evidence="11">
    <location>
        <begin position="1"/>
        <end position="24"/>
    </location>
</feature>
<dbReference type="PANTHER" id="PTHR30069">
    <property type="entry name" value="TONB-DEPENDENT OUTER MEMBRANE RECEPTOR"/>
    <property type="match status" value="1"/>
</dbReference>
<dbReference type="Pfam" id="PF07715">
    <property type="entry name" value="Plug"/>
    <property type="match status" value="1"/>
</dbReference>
<proteinExistence type="inferred from homology"/>
<organism evidence="14 15">
    <name type="scientific">Fodinicurvata halophila</name>
    <dbReference type="NCBI Taxonomy" id="1419723"/>
    <lineage>
        <taxon>Bacteria</taxon>
        <taxon>Pseudomonadati</taxon>
        <taxon>Pseudomonadota</taxon>
        <taxon>Alphaproteobacteria</taxon>
        <taxon>Rhodospirillales</taxon>
        <taxon>Rhodovibrionaceae</taxon>
        <taxon>Fodinicurvata</taxon>
    </lineage>
</organism>
<keyword evidence="15" id="KW-1185">Reference proteome</keyword>
<dbReference type="InterPro" id="IPR000531">
    <property type="entry name" value="Beta-barrel_TonB"/>
</dbReference>
<dbReference type="EMBL" id="JBHSCW010000004">
    <property type="protein sequence ID" value="MFC4351880.1"/>
    <property type="molecule type" value="Genomic_DNA"/>
</dbReference>
<accession>A0ABV8UMR5</accession>
<keyword evidence="14" id="KW-0675">Receptor</keyword>
<keyword evidence="8 9" id="KW-0998">Cell outer membrane</keyword>
<evidence type="ECO:0000256" key="10">
    <source>
        <dbReference type="RuleBase" id="RU003357"/>
    </source>
</evidence>
<keyword evidence="3 9" id="KW-0813">Transport</keyword>
<dbReference type="Gene3D" id="2.40.170.20">
    <property type="entry name" value="TonB-dependent receptor, beta-barrel domain"/>
    <property type="match status" value="1"/>
</dbReference>
<keyword evidence="6 10" id="KW-0798">TonB box</keyword>
<dbReference type="Proteomes" id="UP001595799">
    <property type="component" value="Unassembled WGS sequence"/>
</dbReference>
<evidence type="ECO:0000313" key="14">
    <source>
        <dbReference type="EMBL" id="MFC4351880.1"/>
    </source>
</evidence>
<comment type="caution">
    <text evidence="14">The sequence shown here is derived from an EMBL/GenBank/DDBJ whole genome shotgun (WGS) entry which is preliminary data.</text>
</comment>
<dbReference type="NCBIfam" id="TIGR01785">
    <property type="entry name" value="TonB-hemin"/>
    <property type="match status" value="1"/>
</dbReference>
<evidence type="ECO:0000256" key="3">
    <source>
        <dbReference type="ARBA" id="ARBA00022448"/>
    </source>
</evidence>
<dbReference type="Gene3D" id="2.170.130.10">
    <property type="entry name" value="TonB-dependent receptor, plug domain"/>
    <property type="match status" value="1"/>
</dbReference>
<evidence type="ECO:0000256" key="9">
    <source>
        <dbReference type="PROSITE-ProRule" id="PRU01360"/>
    </source>
</evidence>
<evidence type="ECO:0000256" key="6">
    <source>
        <dbReference type="ARBA" id="ARBA00023077"/>
    </source>
</evidence>
<dbReference type="InterPro" id="IPR011276">
    <property type="entry name" value="TonB_haem/Hb_rcpt"/>
</dbReference>
<dbReference type="PROSITE" id="PS52016">
    <property type="entry name" value="TONB_DEPENDENT_REC_3"/>
    <property type="match status" value="1"/>
</dbReference>
<evidence type="ECO:0000256" key="11">
    <source>
        <dbReference type="SAM" id="SignalP"/>
    </source>
</evidence>
<feature type="domain" description="TonB-dependent receptor-like beta-barrel" evidence="12">
    <location>
        <begin position="257"/>
        <end position="674"/>
    </location>
</feature>
<name>A0ABV8UMR5_9PROT</name>
<dbReference type="CDD" id="cd01347">
    <property type="entry name" value="ligand_gated_channel"/>
    <property type="match status" value="1"/>
</dbReference>
<dbReference type="Pfam" id="PF00593">
    <property type="entry name" value="TonB_dep_Rec_b-barrel"/>
    <property type="match status" value="1"/>
</dbReference>
<keyword evidence="4 9" id="KW-1134">Transmembrane beta strand</keyword>